<protein>
    <submittedName>
        <fullName evidence="1">Uncharacterized protein</fullName>
    </submittedName>
</protein>
<name>A0A166N664_EXIGL</name>
<evidence type="ECO:0000313" key="1">
    <source>
        <dbReference type="EMBL" id="KZV78798.1"/>
    </source>
</evidence>
<dbReference type="EMBL" id="KV426760">
    <property type="protein sequence ID" value="KZV78798.1"/>
    <property type="molecule type" value="Genomic_DNA"/>
</dbReference>
<gene>
    <name evidence="1" type="ORF">EXIGLDRAFT_783247</name>
</gene>
<dbReference type="AlphaFoldDB" id="A0A166N664"/>
<evidence type="ECO:0000313" key="2">
    <source>
        <dbReference type="Proteomes" id="UP000077266"/>
    </source>
</evidence>
<dbReference type="Proteomes" id="UP000077266">
    <property type="component" value="Unassembled WGS sequence"/>
</dbReference>
<accession>A0A166N664</accession>
<reference evidence="1 2" key="1">
    <citation type="journal article" date="2016" name="Mol. Biol. Evol.">
        <title>Comparative Genomics of Early-Diverging Mushroom-Forming Fungi Provides Insights into the Origins of Lignocellulose Decay Capabilities.</title>
        <authorList>
            <person name="Nagy L.G."/>
            <person name="Riley R."/>
            <person name="Tritt A."/>
            <person name="Adam C."/>
            <person name="Daum C."/>
            <person name="Floudas D."/>
            <person name="Sun H."/>
            <person name="Yadav J.S."/>
            <person name="Pangilinan J."/>
            <person name="Larsson K.H."/>
            <person name="Matsuura K."/>
            <person name="Barry K."/>
            <person name="Labutti K."/>
            <person name="Kuo R."/>
            <person name="Ohm R.A."/>
            <person name="Bhattacharya S.S."/>
            <person name="Shirouzu T."/>
            <person name="Yoshinaga Y."/>
            <person name="Martin F.M."/>
            <person name="Grigoriev I.V."/>
            <person name="Hibbett D.S."/>
        </authorList>
    </citation>
    <scope>NUCLEOTIDE SEQUENCE [LARGE SCALE GENOMIC DNA]</scope>
    <source>
        <strain evidence="1 2">HHB12029</strain>
    </source>
</reference>
<proteinExistence type="predicted"/>
<dbReference type="InParanoid" id="A0A166N664"/>
<keyword evidence="2" id="KW-1185">Reference proteome</keyword>
<organism evidence="1 2">
    <name type="scientific">Exidia glandulosa HHB12029</name>
    <dbReference type="NCBI Taxonomy" id="1314781"/>
    <lineage>
        <taxon>Eukaryota</taxon>
        <taxon>Fungi</taxon>
        <taxon>Dikarya</taxon>
        <taxon>Basidiomycota</taxon>
        <taxon>Agaricomycotina</taxon>
        <taxon>Agaricomycetes</taxon>
        <taxon>Auriculariales</taxon>
        <taxon>Exidiaceae</taxon>
        <taxon>Exidia</taxon>
    </lineage>
</organism>
<sequence>MGDEAIACQVVRIAASLKFLALPLPAWMCLLSLPNPNALPVLTKVTLRISKYEDYCHLAASAPVDKALLHTPILRRIVLEVPPCDDLQDLTAVPEIRTCQLLGPNGLSDVDVTLMLRSEVVPRR</sequence>